<sequence>MRLLDGCNRVVVTGLFFSICVLKASKVASTWIFHDVDSNELEQAREIGRKDNDDNGNDGDNEEDDADEDDDENDHDEDEEDDESDGNIDIIHDLNNDSVENSHYLDGLEQCNNIDRQWTDSIENEALRHGDVESAVWLQKAGMKEFTALFMTLPTYHMRQIAAAVSHYAKKEFGKNIFCLYKAMTSL</sequence>
<accession>A0A158P9V3</accession>
<evidence type="ECO:0000313" key="3">
    <source>
        <dbReference type="WBParaSite" id="ACAC_0000866301-mRNA-1"/>
    </source>
</evidence>
<organism evidence="2 3">
    <name type="scientific">Angiostrongylus cantonensis</name>
    <name type="common">Rat lungworm</name>
    <dbReference type="NCBI Taxonomy" id="6313"/>
    <lineage>
        <taxon>Eukaryota</taxon>
        <taxon>Metazoa</taxon>
        <taxon>Ecdysozoa</taxon>
        <taxon>Nematoda</taxon>
        <taxon>Chromadorea</taxon>
        <taxon>Rhabditida</taxon>
        <taxon>Rhabditina</taxon>
        <taxon>Rhabditomorpha</taxon>
        <taxon>Strongyloidea</taxon>
        <taxon>Metastrongylidae</taxon>
        <taxon>Angiostrongylus</taxon>
    </lineage>
</organism>
<keyword evidence="2" id="KW-1185">Reference proteome</keyword>
<dbReference type="WBParaSite" id="ACAC_0000866301-mRNA-1">
    <property type="protein sequence ID" value="ACAC_0000866301-mRNA-1"/>
    <property type="gene ID" value="ACAC_0000866301"/>
</dbReference>
<dbReference type="AlphaFoldDB" id="A0A158P9V3"/>
<reference evidence="3" key="2">
    <citation type="submission" date="2016-04" db="UniProtKB">
        <authorList>
            <consortium name="WormBaseParasite"/>
        </authorList>
    </citation>
    <scope>IDENTIFICATION</scope>
</reference>
<protein>
    <submittedName>
        <fullName evidence="3">SAM domain-containing protein</fullName>
    </submittedName>
</protein>
<proteinExistence type="predicted"/>
<reference evidence="2" key="1">
    <citation type="submission" date="2012-09" db="EMBL/GenBank/DDBJ databases">
        <authorList>
            <person name="Martin A.A."/>
        </authorList>
    </citation>
    <scope>NUCLEOTIDE SEQUENCE</scope>
</reference>
<evidence type="ECO:0000313" key="2">
    <source>
        <dbReference type="Proteomes" id="UP000035642"/>
    </source>
</evidence>
<feature type="compositionally biased region" description="Acidic residues" evidence="1">
    <location>
        <begin position="54"/>
        <end position="86"/>
    </location>
</feature>
<feature type="region of interest" description="Disordered" evidence="1">
    <location>
        <begin position="46"/>
        <end position="89"/>
    </location>
</feature>
<evidence type="ECO:0000256" key="1">
    <source>
        <dbReference type="SAM" id="MobiDB-lite"/>
    </source>
</evidence>
<name>A0A158P9V3_ANGCA</name>
<dbReference type="Proteomes" id="UP000035642">
    <property type="component" value="Unassembled WGS sequence"/>
</dbReference>